<evidence type="ECO:0000313" key="4">
    <source>
        <dbReference type="Proteomes" id="UP000197768"/>
    </source>
</evidence>
<dbReference type="RefSeq" id="WP_088391696.1">
    <property type="nucleotide sequence ID" value="NZ_MTCZ01000033.1"/>
</dbReference>
<feature type="compositionally biased region" description="Polar residues" evidence="1">
    <location>
        <begin position="254"/>
        <end position="272"/>
    </location>
</feature>
<evidence type="ECO:0000256" key="1">
    <source>
        <dbReference type="SAM" id="MobiDB-lite"/>
    </source>
</evidence>
<gene>
    <name evidence="3" type="ORF">BWK59_05150</name>
</gene>
<proteinExistence type="predicted"/>
<reference evidence="3 4" key="1">
    <citation type="journal article" date="2017" name="Infect. Genet. Evol.">
        <title>Comparative genome analysis of fish pathogen Flavobacterium columnare reveals extensive sequence diversity within the species.</title>
        <authorList>
            <person name="Kayansamruaj P."/>
            <person name="Dong H.T."/>
            <person name="Hirono I."/>
            <person name="Kondo H."/>
            <person name="Senapin S."/>
            <person name="Rodkhum C."/>
        </authorList>
    </citation>
    <scope>NUCLEOTIDE SEQUENCE [LARGE SCALE GENOMIC DNA]</scope>
    <source>
        <strain evidence="3 4">1215</strain>
    </source>
</reference>
<accession>A0A246GJI9</accession>
<protein>
    <submittedName>
        <fullName evidence="3">Uncharacterized protein</fullName>
    </submittedName>
</protein>
<keyword evidence="2" id="KW-0812">Transmembrane</keyword>
<name>A0A246GJI9_9FLAO</name>
<dbReference type="EMBL" id="MTCZ01000033">
    <property type="protein sequence ID" value="OWP84474.1"/>
    <property type="molecule type" value="Genomic_DNA"/>
</dbReference>
<comment type="caution">
    <text evidence="3">The sequence shown here is derived from an EMBL/GenBank/DDBJ whole genome shotgun (WGS) entry which is preliminary data.</text>
</comment>
<evidence type="ECO:0000313" key="3">
    <source>
        <dbReference type="EMBL" id="OWP84474.1"/>
    </source>
</evidence>
<dbReference type="Proteomes" id="UP000197768">
    <property type="component" value="Unassembled WGS sequence"/>
</dbReference>
<feature type="region of interest" description="Disordered" evidence="1">
    <location>
        <begin position="246"/>
        <end position="281"/>
    </location>
</feature>
<keyword evidence="2" id="KW-0472">Membrane</keyword>
<evidence type="ECO:0000256" key="2">
    <source>
        <dbReference type="SAM" id="Phobius"/>
    </source>
</evidence>
<feature type="transmembrane region" description="Helical" evidence="2">
    <location>
        <begin position="12"/>
        <end position="34"/>
    </location>
</feature>
<organism evidence="3 4">
    <name type="scientific">Flavobacterium davisii</name>
    <dbReference type="NCBI Taxonomy" id="2906077"/>
    <lineage>
        <taxon>Bacteria</taxon>
        <taxon>Pseudomonadati</taxon>
        <taxon>Bacteroidota</taxon>
        <taxon>Flavobacteriia</taxon>
        <taxon>Flavobacteriales</taxon>
        <taxon>Flavobacteriaceae</taxon>
        <taxon>Flavobacterium</taxon>
    </lineage>
</organism>
<keyword evidence="2" id="KW-1133">Transmembrane helix</keyword>
<sequence>MRKIRESHFSKIVAYYLLVNLIVELIAPTAAYALTTGPTQPEFNSFTPIATSDMVDLSSGDLNYNIPIMDVGGYPINLAYNNGVTMDQEASWVGLGWDLSVGQISRQVRGVPDDFKGDNMTYENNMKPNITIGSSANVFISPFGLKEKIKTGLKASLGIGIKYNNYDGIGFSTNGGISYDVGNNLSVGLNLNSSSTEGVSVSPSVSFSAKTKTIDGKNSNIGLSLGVGLNSRKGVETFTASASYTKTDKEAQRSVRNQDGSITEGNKAQGQTGSVGGGSLSFANTSFTPTKRIGMSSKNGTFSMNIEIATYGINPGTKFSGYKNEQGIKESEKKKTEKAFGYENTTWAGRSDILDFNREKDRELNKNSISLPITNYSYDVYNIQGQGIRGMFRPYRSQVGFVYDNYTVDESFGINLGGEIGAGSGVHFGFDIDATESISSSGLWQTSPIIRLLEKKSGNKPNYENVFFKNIGGFHVDKDMKQLFYNSKFSDPNNETKLGGYSPIAFKIEGAKYNRNASLSYYDKFLYKTLPIGKELQIKRGDHRVNRGQSIKKISVEEARKYGEFSINPFARSKKHHTAAIRITKEGGERYNYDKTAYNVVKKEVTFDISGRMPKTNEKMGFISYIPGVDNSAENNRIGDQYFNRITTPGYAHTYLLTSVLSSDYKDIDGKNGPTDGDLGNYTKFSYENKGKLDGKLYTYKWRVPYEKELANYDEGLKSLDKDNKANYLYGEKEMVYLQKIETKTHIAIFSISARKDGHGVIDENGGRDDNPNHPWAKMWKLDKIALYSKPEYSAKGENAIPIKVANFVYDYSLCQDVPNNNKVQANEANEIENQGGKLTLKKIYFTYRNSNMGKHTPYIFNYGYNPKYDQRANDIWGNYKPEMGTGYASHDRLSNAEYPYVEQRSQENADLYTSAWLLNSVELPSGGVLDIKYESDDYKYVQDKEVMQMFKVVGVGSKANPSSFEINNRELYTPDFVNLKNYLYIQLDKVCTPEEFQQKYIQKLIDKDIYFRFLLNMSNARFGQDKYDYVTGYLNIESSGHNTVKIGDVSYGVLKIKTVTKGDGLTAALPVNPIAKAGWFFGRQHLNRLVYNTTGEEDRQLGDIKGIVMDLIMLVPQIADIFKSPNAQLIEKGIAMNFIPNKSWIRLMQPDGRKLGGGSRVKQIKLKDRWDVMTDHKNEEAYMQAYGQEYTYQDKKGNSSGVATYEPIGCKENPLVVPFYDHAHKETLLGGDVQNYVEMPLGECFYPSPKITYARVAVQNLTREKNLSNSEKIVVKKHATGKVVSEFYTSRDYPTIADFTKISPEWDHSDIGALLNLDVKTHLSLSQGFFVHTNDMDGKLKSQKVYPEGQDTPISGVDYIYEDLIEKVSGQGNLNNEITTIDENGKVEKNIVGVDYDVINDFRINQSETQNIGIHFNTEMLPVIIPIFVPIPLPIYSHHENILKTAVTTKVVHSTGILRETIAYDLGSQVSTRNLAWDANTGEVILTETVNEFNDKYYSLNFPAYWAYKRMNQAALNLDLEWGLQFDSVRKKYELTGDEMASNYLVEGDEIWVSPTTPKEVKNKDFRAWVVNISTINNKSTFDLIDAKGVKVSNQISNDNSNLKVVDQGNFKVIRSGYANMAGASMQSVTLMKNPLENLVKDPVTNQTSLGTNPFLSKNWNDYKIVNVSAIEYNDIWPAQCNGNMPRMTFDANNQLVFQYNQDNSNLDFDIVEEKSYNPYRYNILGIYRPIKSYAYLTGRNNKDHHPRHSGFLNDFKSLYIYDPETKTWKISTEGYKSWTFASEISQFNPWGQEIENKDALNRYSTALYGYNNRFPIAVASNTQYKELAFDGFEDYDFNESTNPIKSHFNWQEALKKERITITNKQAHTGKKSIRVEAQNQATVTKKLINCNGPAVPKSTK</sequence>